<dbReference type="InterPro" id="IPR052559">
    <property type="entry name" value="V-haloperoxidase"/>
</dbReference>
<dbReference type="AlphaFoldDB" id="A0A2T6ACD5"/>
<dbReference type="EMBL" id="QBKQ01000005">
    <property type="protein sequence ID" value="PTX41481.1"/>
    <property type="molecule type" value="Genomic_DNA"/>
</dbReference>
<dbReference type="OrthoDB" id="7793240at2"/>
<evidence type="ECO:0000259" key="1">
    <source>
        <dbReference type="Pfam" id="PF01569"/>
    </source>
</evidence>
<proteinExistence type="predicted"/>
<dbReference type="PANTHER" id="PTHR34599:SF1">
    <property type="entry name" value="PHOSPHATIDIC ACID PHOSPHATASE TYPE 2_HALOPEROXIDASE DOMAIN-CONTAINING PROTEIN"/>
    <property type="match status" value="1"/>
</dbReference>
<dbReference type="Gene3D" id="1.10.606.20">
    <property type="match status" value="1"/>
</dbReference>
<dbReference type="SUPFAM" id="SSF48317">
    <property type="entry name" value="Acid phosphatase/Vanadium-dependent haloperoxidase"/>
    <property type="match status" value="1"/>
</dbReference>
<keyword evidence="3" id="KW-1185">Reference proteome</keyword>
<organism evidence="2 3">
    <name type="scientific">Christiangramia gaetbulicola</name>
    <dbReference type="NCBI Taxonomy" id="703340"/>
    <lineage>
        <taxon>Bacteria</taxon>
        <taxon>Pseudomonadati</taxon>
        <taxon>Bacteroidota</taxon>
        <taxon>Flavobacteriia</taxon>
        <taxon>Flavobacteriales</taxon>
        <taxon>Flavobacteriaceae</taxon>
        <taxon>Christiangramia</taxon>
    </lineage>
</organism>
<gene>
    <name evidence="2" type="ORF">C8P64_3281</name>
</gene>
<dbReference type="InterPro" id="IPR036938">
    <property type="entry name" value="PAP2/HPO_sf"/>
</dbReference>
<dbReference type="InterPro" id="IPR000326">
    <property type="entry name" value="PAP2/HPO"/>
</dbReference>
<evidence type="ECO:0000313" key="2">
    <source>
        <dbReference type="EMBL" id="PTX41481.1"/>
    </source>
</evidence>
<protein>
    <submittedName>
        <fullName evidence="2">PAP2 superfamily protein</fullName>
    </submittedName>
</protein>
<evidence type="ECO:0000313" key="3">
    <source>
        <dbReference type="Proteomes" id="UP000244174"/>
    </source>
</evidence>
<dbReference type="CDD" id="cd03398">
    <property type="entry name" value="PAP2_haloperoxidase"/>
    <property type="match status" value="1"/>
</dbReference>
<dbReference type="RefSeq" id="WP_108173147.1">
    <property type="nucleotide sequence ID" value="NZ_QBKQ01000005.1"/>
</dbReference>
<accession>A0A2T6ACD5</accession>
<feature type="domain" description="Phosphatidic acid phosphatase type 2/haloperoxidase" evidence="1">
    <location>
        <begin position="324"/>
        <end position="440"/>
    </location>
</feature>
<name>A0A2T6ACD5_9FLAO</name>
<dbReference type="PANTHER" id="PTHR34599">
    <property type="entry name" value="PEROXIDASE-RELATED"/>
    <property type="match status" value="1"/>
</dbReference>
<dbReference type="Pfam" id="PF01569">
    <property type="entry name" value="PAP2"/>
    <property type="match status" value="1"/>
</dbReference>
<sequence length="463" mass="51290">MKTTAKILNGLLILFILVSCEKDELESTDPDLLNSANSKATDNFNNGMINSYSSDVVIQWNELLSQSIDNRLPQPAEVKIYVMVTLAMHDALNNVVPKYETYAGDNTNVDVSGISKKNIHSIADAAVSKAARDMMAQVFPASTTAADALLTSILSGIEDSDLKSRGITIGQQATQAVLQKRSSDFPLGFAAYPNYSEPGQFRSDFMPWMMANPPIWPANAVYAPNLGSLAPFGIESGDQFRDQAPFPLNSAEYIKDYNEVKALGCTACPDRTDEQTEIGAFYVENTSSFNNRMARSLIVQKKLDGWEAARLIGLIQMSQMDAYIASFDGKYYYNFWRPISAIRLGDSDGVAETEGDATWTPTFTTPPTPEYPSTHAYNGGAAAAVFKSYFNTDHCDLDLTSPYNLPDRTRHISSFSQMSRDNALSRIYIGYHFRNAIVVGERQGKELGQYVFENNLREIKKLK</sequence>
<comment type="caution">
    <text evidence="2">The sequence shown here is derived from an EMBL/GenBank/DDBJ whole genome shotgun (WGS) entry which is preliminary data.</text>
</comment>
<dbReference type="Proteomes" id="UP000244174">
    <property type="component" value="Unassembled WGS sequence"/>
</dbReference>
<reference evidence="2 3" key="1">
    <citation type="submission" date="2018-04" db="EMBL/GenBank/DDBJ databases">
        <title>Genomic Encyclopedia of Archaeal and Bacterial Type Strains, Phase II (KMG-II): from individual species to whole genera.</title>
        <authorList>
            <person name="Goeker M."/>
        </authorList>
    </citation>
    <scope>NUCLEOTIDE SEQUENCE [LARGE SCALE GENOMIC DNA]</scope>
    <source>
        <strain evidence="2 3">DSM 23082</strain>
    </source>
</reference>
<dbReference type="PROSITE" id="PS51257">
    <property type="entry name" value="PROKAR_LIPOPROTEIN"/>
    <property type="match status" value="1"/>
</dbReference>